<evidence type="ECO:0000313" key="3">
    <source>
        <dbReference type="Proteomes" id="UP001558652"/>
    </source>
</evidence>
<dbReference type="AlphaFoldDB" id="A0ABD0YQM2"/>
<feature type="compositionally biased region" description="Polar residues" evidence="1">
    <location>
        <begin position="131"/>
        <end position="140"/>
    </location>
</feature>
<accession>A0ABD0YQM2</accession>
<evidence type="ECO:0000256" key="1">
    <source>
        <dbReference type="SAM" id="MobiDB-lite"/>
    </source>
</evidence>
<sequence length="196" mass="21438">MFHKNKTQETTENGKWCICRGCIIGYEMRKGYEDVVFVINIHPPPRAVVAVPPARSRPTDTTTARVIVPIVNHPDNKNKNLSQIKPHIHPAPPSFAQVVSKRKNRPATTTPKSTPQRAQPKTPQTLPPTGPSSTPVAHSSTTTPVFSIQIVTALASFTNEFRTLASDLIVALTSLSSLLTTLTSANLSMYNQYGNQ</sequence>
<reference evidence="2 3" key="1">
    <citation type="submission" date="2024-07" db="EMBL/GenBank/DDBJ databases">
        <title>Chromosome-level genome assembly of the water stick insect Ranatra chinensis (Heteroptera: Nepidae).</title>
        <authorList>
            <person name="Liu X."/>
        </authorList>
    </citation>
    <scope>NUCLEOTIDE SEQUENCE [LARGE SCALE GENOMIC DNA]</scope>
    <source>
        <strain evidence="2">Cailab_2021Rc</strain>
        <tissue evidence="2">Muscle</tissue>
    </source>
</reference>
<gene>
    <name evidence="2" type="ORF">AAG570_012527</name>
</gene>
<dbReference type="EMBL" id="JBFDAA010000008">
    <property type="protein sequence ID" value="KAL1129582.1"/>
    <property type="molecule type" value="Genomic_DNA"/>
</dbReference>
<dbReference type="Proteomes" id="UP001558652">
    <property type="component" value="Unassembled WGS sequence"/>
</dbReference>
<proteinExistence type="predicted"/>
<protein>
    <submittedName>
        <fullName evidence="2">Uncharacterized protein</fullName>
    </submittedName>
</protein>
<comment type="caution">
    <text evidence="2">The sequence shown here is derived from an EMBL/GenBank/DDBJ whole genome shotgun (WGS) entry which is preliminary data.</text>
</comment>
<evidence type="ECO:0000313" key="2">
    <source>
        <dbReference type="EMBL" id="KAL1129582.1"/>
    </source>
</evidence>
<name>A0ABD0YQM2_9HEMI</name>
<feature type="compositionally biased region" description="Polar residues" evidence="1">
    <location>
        <begin position="106"/>
        <end position="124"/>
    </location>
</feature>
<organism evidence="2 3">
    <name type="scientific">Ranatra chinensis</name>
    <dbReference type="NCBI Taxonomy" id="642074"/>
    <lineage>
        <taxon>Eukaryota</taxon>
        <taxon>Metazoa</taxon>
        <taxon>Ecdysozoa</taxon>
        <taxon>Arthropoda</taxon>
        <taxon>Hexapoda</taxon>
        <taxon>Insecta</taxon>
        <taxon>Pterygota</taxon>
        <taxon>Neoptera</taxon>
        <taxon>Paraneoptera</taxon>
        <taxon>Hemiptera</taxon>
        <taxon>Heteroptera</taxon>
        <taxon>Panheteroptera</taxon>
        <taxon>Nepomorpha</taxon>
        <taxon>Nepidae</taxon>
        <taxon>Ranatrinae</taxon>
        <taxon>Ranatra</taxon>
    </lineage>
</organism>
<feature type="region of interest" description="Disordered" evidence="1">
    <location>
        <begin position="73"/>
        <end position="140"/>
    </location>
</feature>
<keyword evidence="3" id="KW-1185">Reference proteome</keyword>